<sequence>MLIWGQFVDELLRRFDNQEELNVVASFNHLRQTNSVSRYPEDFEDLRSHMLRLNPALNEQYFILIFLGGLDDEIHPCIQVLNPPTLACAFYQARLEEAAIEACKRKTHKTSSYRWSVAASPVSTKASPSPPSFPSTDRPSVHRGQSLSYKYGDKYFHGHICAGKKKQQVMHAEESPSPNEAEDGEEDFHDAELEVSLQPMGSEFRVIHLILAIARHKEVTILIDT</sequence>
<feature type="region of interest" description="Disordered" evidence="1">
    <location>
        <begin position="167"/>
        <end position="188"/>
    </location>
</feature>
<reference evidence="3 4" key="1">
    <citation type="submission" date="2024-04" db="EMBL/GenBank/DDBJ databases">
        <authorList>
            <person name="Fracassetti M."/>
        </authorList>
    </citation>
    <scope>NUCLEOTIDE SEQUENCE [LARGE SCALE GENOMIC DNA]</scope>
</reference>
<gene>
    <name evidence="3" type="ORF">LTRI10_LOCUS51058</name>
</gene>
<feature type="domain" description="Retrotransposon gag" evidence="2">
    <location>
        <begin position="3"/>
        <end position="71"/>
    </location>
</feature>
<dbReference type="InterPro" id="IPR005162">
    <property type="entry name" value="Retrotrans_gag_dom"/>
</dbReference>
<keyword evidence="4" id="KW-1185">Reference proteome</keyword>
<evidence type="ECO:0000313" key="3">
    <source>
        <dbReference type="EMBL" id="CAL1411718.1"/>
    </source>
</evidence>
<evidence type="ECO:0000313" key="4">
    <source>
        <dbReference type="Proteomes" id="UP001497516"/>
    </source>
</evidence>
<organism evidence="3 4">
    <name type="scientific">Linum trigynum</name>
    <dbReference type="NCBI Taxonomy" id="586398"/>
    <lineage>
        <taxon>Eukaryota</taxon>
        <taxon>Viridiplantae</taxon>
        <taxon>Streptophyta</taxon>
        <taxon>Embryophyta</taxon>
        <taxon>Tracheophyta</taxon>
        <taxon>Spermatophyta</taxon>
        <taxon>Magnoliopsida</taxon>
        <taxon>eudicotyledons</taxon>
        <taxon>Gunneridae</taxon>
        <taxon>Pentapetalae</taxon>
        <taxon>rosids</taxon>
        <taxon>fabids</taxon>
        <taxon>Malpighiales</taxon>
        <taxon>Linaceae</taxon>
        <taxon>Linum</taxon>
    </lineage>
</organism>
<dbReference type="AlphaFoldDB" id="A0AAV2GPI9"/>
<proteinExistence type="predicted"/>
<name>A0AAV2GPI9_9ROSI</name>
<accession>A0AAV2GPI9</accession>
<evidence type="ECO:0000259" key="2">
    <source>
        <dbReference type="Pfam" id="PF03732"/>
    </source>
</evidence>
<dbReference type="Pfam" id="PF03732">
    <property type="entry name" value="Retrotrans_gag"/>
    <property type="match status" value="1"/>
</dbReference>
<protein>
    <recommendedName>
        <fullName evidence="2">Retrotransposon gag domain-containing protein</fullName>
    </recommendedName>
</protein>
<dbReference type="Proteomes" id="UP001497516">
    <property type="component" value="Chromosome 9"/>
</dbReference>
<feature type="compositionally biased region" description="Polar residues" evidence="1">
    <location>
        <begin position="134"/>
        <end position="143"/>
    </location>
</feature>
<evidence type="ECO:0000256" key="1">
    <source>
        <dbReference type="SAM" id="MobiDB-lite"/>
    </source>
</evidence>
<dbReference type="EMBL" id="OZ034822">
    <property type="protein sequence ID" value="CAL1411718.1"/>
    <property type="molecule type" value="Genomic_DNA"/>
</dbReference>
<feature type="region of interest" description="Disordered" evidence="1">
    <location>
        <begin position="120"/>
        <end position="143"/>
    </location>
</feature>